<comment type="caution">
    <text evidence="2">The sequence shown here is derived from an EMBL/GenBank/DDBJ whole genome shotgun (WGS) entry which is preliminary data.</text>
</comment>
<keyword evidence="1" id="KW-0472">Membrane</keyword>
<feature type="transmembrane region" description="Helical" evidence="1">
    <location>
        <begin position="12"/>
        <end position="31"/>
    </location>
</feature>
<gene>
    <name evidence="2" type="ORF">ERS137959_03924</name>
</gene>
<proteinExistence type="predicted"/>
<evidence type="ECO:0000313" key="2">
    <source>
        <dbReference type="EMBL" id="CNE49086.1"/>
    </source>
</evidence>
<reference evidence="2 3" key="1">
    <citation type="submission" date="2015-03" db="EMBL/GenBank/DDBJ databases">
        <authorList>
            <consortium name="Pathogen Informatics"/>
            <person name="Murphy D."/>
        </authorList>
    </citation>
    <scope>NUCLEOTIDE SEQUENCE [LARGE SCALE GENOMIC DNA]</scope>
    <source>
        <strain evidence="2 3">IP05342</strain>
    </source>
</reference>
<accession>A0ABM9S8P0</accession>
<keyword evidence="1" id="KW-0812">Transmembrane</keyword>
<keyword evidence="3" id="KW-1185">Reference proteome</keyword>
<evidence type="ECO:0000313" key="3">
    <source>
        <dbReference type="Proteomes" id="UP000041601"/>
    </source>
</evidence>
<dbReference type="EMBL" id="CPXJ01000061">
    <property type="protein sequence ID" value="CNE49086.1"/>
    <property type="molecule type" value="Genomic_DNA"/>
</dbReference>
<evidence type="ECO:0000256" key="1">
    <source>
        <dbReference type="SAM" id="Phobius"/>
    </source>
</evidence>
<sequence length="48" mass="5628">MSLPKREEQTMINIKIDMNITAAIGIAFWFLGKNPKAIYHLIQYFFPL</sequence>
<name>A0ABM9S8P0_YEREN</name>
<dbReference type="Proteomes" id="UP000041601">
    <property type="component" value="Unassembled WGS sequence"/>
</dbReference>
<protein>
    <submittedName>
        <fullName evidence="2">Uncharacterized protein</fullName>
    </submittedName>
</protein>
<organism evidence="2 3">
    <name type="scientific">Yersinia enterocolitica</name>
    <dbReference type="NCBI Taxonomy" id="630"/>
    <lineage>
        <taxon>Bacteria</taxon>
        <taxon>Pseudomonadati</taxon>
        <taxon>Pseudomonadota</taxon>
        <taxon>Gammaproteobacteria</taxon>
        <taxon>Enterobacterales</taxon>
        <taxon>Yersiniaceae</taxon>
        <taxon>Yersinia</taxon>
    </lineage>
</organism>
<keyword evidence="1" id="KW-1133">Transmembrane helix</keyword>